<evidence type="ECO:0000256" key="4">
    <source>
        <dbReference type="ARBA" id="ARBA00022741"/>
    </source>
</evidence>
<dbReference type="SMART" id="SM00382">
    <property type="entry name" value="AAA"/>
    <property type="match status" value="2"/>
</dbReference>
<dbReference type="InterPro" id="IPR017871">
    <property type="entry name" value="ABC_transporter-like_CS"/>
</dbReference>
<dbReference type="GO" id="GO:0005524">
    <property type="term" value="F:ATP binding"/>
    <property type="evidence" value="ECO:0007669"/>
    <property type="project" value="UniProtKB-KW"/>
</dbReference>
<dbReference type="GO" id="GO:0015833">
    <property type="term" value="P:peptide transport"/>
    <property type="evidence" value="ECO:0007669"/>
    <property type="project" value="InterPro"/>
</dbReference>
<dbReference type="PANTHER" id="PTHR43297">
    <property type="entry name" value="OLIGOPEPTIDE TRANSPORT ATP-BINDING PROTEIN APPD"/>
    <property type="match status" value="1"/>
</dbReference>
<organism evidence="8 9">
    <name type="scientific">Halogranum gelatinilyticum</name>
    <dbReference type="NCBI Taxonomy" id="660521"/>
    <lineage>
        <taxon>Archaea</taxon>
        <taxon>Methanobacteriati</taxon>
        <taxon>Methanobacteriota</taxon>
        <taxon>Stenosarchaea group</taxon>
        <taxon>Halobacteria</taxon>
        <taxon>Halobacteriales</taxon>
        <taxon>Haloferacaceae</taxon>
    </lineage>
</organism>
<dbReference type="NCBIfam" id="TIGR01727">
    <property type="entry name" value="oligo_HPY"/>
    <property type="match status" value="2"/>
</dbReference>
<dbReference type="CDD" id="cd03257">
    <property type="entry name" value="ABC_NikE_OppD_transporters"/>
    <property type="match status" value="2"/>
</dbReference>
<keyword evidence="6" id="KW-0472">Membrane</keyword>
<sequence length="683" mass="75641">MTLLNVDDMKVTYETADSKVHAVNGVSFDVEHGSNYGLVGESGSGKSTIAQAILGLLPDNGTVEAGSLEFKGEDITQMSETERRNLLWEEIAYIPQSAMDALDPVMTTGDQIKQAITKHRKVSDAKAEDRVKELFELVELDPSRIDEYPHEFSGGMRQRVTIAMALALDPSLIIADEPTTGLDVIVQDKIVHKINEIQEEIDASLLLVTHDIGVIAETCEELSVLYGGKVMEQGNVGNILTNPTNPYTMGLKSSFPELDDTNNTPVAIPGSPPDLNAEPTGCTFKDRCPFAEQECEESVPPLEEIPNRNQRSACHFVNKAAAMREEATDPETWGIQQNPGKKDIGRPVLEVDNLEKHYELKQGIIEGLKQTPPDTVKAVDGVSFSVNESEIFGIAGESGCGKSTLGETIALLEEPTGGQMRFDGRDVDEYQKDIQSFRKQVQIIFQDPFDSLNPRLTVRQLVEEPLTIHNYDPDDREQKVEDTLERVGLEPASKFLSQYPHELSGGQRQRVAIARALILEPKLLVCDEPASMLDVSLKVNLLNLFRELSEKEDISIIYISHDLASLAHVSDRLAIMYLGRFMEIGETDRLVSNPKHPYTSSLLEASPEKDPSITRERVLLDGEPPDPIDLSSGCKFAERCPKAQPECFDAEPDLDQTGKEEQSVACYFPVEGERLHSELKQEL</sequence>
<feature type="domain" description="ABC transporter" evidence="7">
    <location>
        <begin position="349"/>
        <end position="603"/>
    </location>
</feature>
<dbReference type="AlphaFoldDB" id="A0A1G9Z168"/>
<dbReference type="STRING" id="660521.SAMN04487949_3471"/>
<evidence type="ECO:0000256" key="6">
    <source>
        <dbReference type="ARBA" id="ARBA00023136"/>
    </source>
</evidence>
<dbReference type="PROSITE" id="PS50893">
    <property type="entry name" value="ABC_TRANSPORTER_2"/>
    <property type="match status" value="2"/>
</dbReference>
<dbReference type="GO" id="GO:0005886">
    <property type="term" value="C:plasma membrane"/>
    <property type="evidence" value="ECO:0007669"/>
    <property type="project" value="UniProtKB-SubCell"/>
</dbReference>
<dbReference type="Gene3D" id="3.40.50.300">
    <property type="entry name" value="P-loop containing nucleotide triphosphate hydrolases"/>
    <property type="match status" value="2"/>
</dbReference>
<keyword evidence="2" id="KW-0813">Transport</keyword>
<evidence type="ECO:0000313" key="9">
    <source>
        <dbReference type="Proteomes" id="UP000199451"/>
    </source>
</evidence>
<dbReference type="NCBIfam" id="NF008453">
    <property type="entry name" value="PRK11308.1"/>
    <property type="match status" value="2"/>
</dbReference>
<evidence type="ECO:0000256" key="3">
    <source>
        <dbReference type="ARBA" id="ARBA00022475"/>
    </source>
</evidence>
<dbReference type="Pfam" id="PF08352">
    <property type="entry name" value="oligo_HPY"/>
    <property type="match status" value="2"/>
</dbReference>
<accession>A0A1G9Z168</accession>
<dbReference type="InterPro" id="IPR003439">
    <property type="entry name" value="ABC_transporter-like_ATP-bd"/>
</dbReference>
<dbReference type="PROSITE" id="PS00211">
    <property type="entry name" value="ABC_TRANSPORTER_1"/>
    <property type="match status" value="2"/>
</dbReference>
<dbReference type="RefSeq" id="WP_089699517.1">
    <property type="nucleotide sequence ID" value="NZ_FNHL01000006.1"/>
</dbReference>
<dbReference type="FunFam" id="3.40.50.300:FF:000016">
    <property type="entry name" value="Oligopeptide ABC transporter ATP-binding component"/>
    <property type="match status" value="2"/>
</dbReference>
<feature type="domain" description="ABC transporter" evidence="7">
    <location>
        <begin position="4"/>
        <end position="252"/>
    </location>
</feature>
<evidence type="ECO:0000259" key="7">
    <source>
        <dbReference type="PROSITE" id="PS50893"/>
    </source>
</evidence>
<keyword evidence="9" id="KW-1185">Reference proteome</keyword>
<evidence type="ECO:0000256" key="5">
    <source>
        <dbReference type="ARBA" id="ARBA00022840"/>
    </source>
</evidence>
<proteinExistence type="predicted"/>
<dbReference type="InterPro" id="IPR013563">
    <property type="entry name" value="Oligopep_ABC_C"/>
</dbReference>
<dbReference type="InterPro" id="IPR003593">
    <property type="entry name" value="AAA+_ATPase"/>
</dbReference>
<reference evidence="9" key="1">
    <citation type="submission" date="2016-10" db="EMBL/GenBank/DDBJ databases">
        <authorList>
            <person name="Varghese N."/>
            <person name="Submissions S."/>
        </authorList>
    </citation>
    <scope>NUCLEOTIDE SEQUENCE [LARGE SCALE GENOMIC DNA]</scope>
    <source>
        <strain evidence="9">CGMCC 1.10119</strain>
    </source>
</reference>
<dbReference type="InterPro" id="IPR050388">
    <property type="entry name" value="ABC_Ni/Peptide_Import"/>
</dbReference>
<dbReference type="OrthoDB" id="18209at2157"/>
<dbReference type="SUPFAM" id="SSF52540">
    <property type="entry name" value="P-loop containing nucleoside triphosphate hydrolases"/>
    <property type="match status" value="2"/>
</dbReference>
<dbReference type="InterPro" id="IPR027417">
    <property type="entry name" value="P-loop_NTPase"/>
</dbReference>
<evidence type="ECO:0000256" key="2">
    <source>
        <dbReference type="ARBA" id="ARBA00022448"/>
    </source>
</evidence>
<gene>
    <name evidence="8" type="ORF">SAMN04487949_3471</name>
</gene>
<dbReference type="EMBL" id="FNHL01000006">
    <property type="protein sequence ID" value="SDN14376.1"/>
    <property type="molecule type" value="Genomic_DNA"/>
</dbReference>
<evidence type="ECO:0000256" key="1">
    <source>
        <dbReference type="ARBA" id="ARBA00004202"/>
    </source>
</evidence>
<dbReference type="GO" id="GO:0016887">
    <property type="term" value="F:ATP hydrolysis activity"/>
    <property type="evidence" value="ECO:0007669"/>
    <property type="project" value="InterPro"/>
</dbReference>
<evidence type="ECO:0000313" key="8">
    <source>
        <dbReference type="EMBL" id="SDN14376.1"/>
    </source>
</evidence>
<dbReference type="Pfam" id="PF00005">
    <property type="entry name" value="ABC_tran"/>
    <property type="match status" value="2"/>
</dbReference>
<dbReference type="PANTHER" id="PTHR43297:SF2">
    <property type="entry name" value="DIPEPTIDE TRANSPORT ATP-BINDING PROTEIN DPPD"/>
    <property type="match status" value="1"/>
</dbReference>
<keyword evidence="4" id="KW-0547">Nucleotide-binding</keyword>
<protein>
    <submittedName>
        <fullName evidence="8">Peptide/nickel transport system ATP-binding protein</fullName>
    </submittedName>
</protein>
<keyword evidence="3" id="KW-1003">Cell membrane</keyword>
<comment type="subcellular location">
    <subcellularLocation>
        <location evidence="1">Cell membrane</location>
        <topology evidence="1">Peripheral membrane protein</topology>
    </subcellularLocation>
</comment>
<keyword evidence="5 8" id="KW-0067">ATP-binding</keyword>
<name>A0A1G9Z168_9EURY</name>
<dbReference type="Proteomes" id="UP000199451">
    <property type="component" value="Unassembled WGS sequence"/>
</dbReference>